<organism evidence="1 2">
    <name type="scientific">Solanum commersonii</name>
    <name type="common">Commerson's wild potato</name>
    <name type="synonym">Commerson's nightshade</name>
    <dbReference type="NCBI Taxonomy" id="4109"/>
    <lineage>
        <taxon>Eukaryota</taxon>
        <taxon>Viridiplantae</taxon>
        <taxon>Streptophyta</taxon>
        <taxon>Embryophyta</taxon>
        <taxon>Tracheophyta</taxon>
        <taxon>Spermatophyta</taxon>
        <taxon>Magnoliopsida</taxon>
        <taxon>eudicotyledons</taxon>
        <taxon>Gunneridae</taxon>
        <taxon>Pentapetalae</taxon>
        <taxon>asterids</taxon>
        <taxon>lamiids</taxon>
        <taxon>Solanales</taxon>
        <taxon>Solanaceae</taxon>
        <taxon>Solanoideae</taxon>
        <taxon>Solaneae</taxon>
        <taxon>Solanum</taxon>
    </lineage>
</organism>
<name>A0A9J5XR65_SOLCO</name>
<reference evidence="1 2" key="1">
    <citation type="submission" date="2020-09" db="EMBL/GenBank/DDBJ databases">
        <title>De no assembly of potato wild relative species, Solanum commersonii.</title>
        <authorList>
            <person name="Cho K."/>
        </authorList>
    </citation>
    <scope>NUCLEOTIDE SEQUENCE [LARGE SCALE GENOMIC DNA]</scope>
    <source>
        <strain evidence="1">LZ3.2</strain>
        <tissue evidence="1">Leaf</tissue>
    </source>
</reference>
<evidence type="ECO:0000313" key="2">
    <source>
        <dbReference type="Proteomes" id="UP000824120"/>
    </source>
</evidence>
<proteinExistence type="predicted"/>
<gene>
    <name evidence="1" type="ORF">H5410_041211</name>
</gene>
<dbReference type="EMBL" id="JACXVP010000008">
    <property type="protein sequence ID" value="KAG5590697.1"/>
    <property type="molecule type" value="Genomic_DNA"/>
</dbReference>
<keyword evidence="2" id="KW-1185">Reference proteome</keyword>
<protein>
    <submittedName>
        <fullName evidence="1">Uncharacterized protein</fullName>
    </submittedName>
</protein>
<accession>A0A9J5XR65</accession>
<dbReference type="Proteomes" id="UP000824120">
    <property type="component" value="Chromosome 8"/>
</dbReference>
<dbReference type="AlphaFoldDB" id="A0A9J5XR65"/>
<comment type="caution">
    <text evidence="1">The sequence shown here is derived from an EMBL/GenBank/DDBJ whole genome shotgun (WGS) entry which is preliminary data.</text>
</comment>
<evidence type="ECO:0000313" key="1">
    <source>
        <dbReference type="EMBL" id="KAG5590697.1"/>
    </source>
</evidence>
<dbReference type="OrthoDB" id="6629474at2759"/>
<sequence length="86" mass="9829">MVFIGLEKAYDKEPRVVLWRSLEAKGVHVAYTKAILDMYDSAKNWRKCADAPARRCERLAMDSGADPHKEVTLKLTDVPPARVRSW</sequence>